<proteinExistence type="predicted"/>
<gene>
    <name evidence="3" type="ORF">BB934_37530</name>
</gene>
<keyword evidence="1" id="KW-0812">Transmembrane</keyword>
<dbReference type="InterPro" id="IPR029787">
    <property type="entry name" value="Nucleotide_cyclase"/>
</dbReference>
<feature type="transmembrane region" description="Helical" evidence="1">
    <location>
        <begin position="59"/>
        <end position="78"/>
    </location>
</feature>
<dbReference type="Gene3D" id="3.30.70.1230">
    <property type="entry name" value="Nucleotide cyclase"/>
    <property type="match status" value="1"/>
</dbReference>
<dbReference type="KEGG" id="moc:BB934_37530"/>
<evidence type="ECO:0000313" key="3">
    <source>
        <dbReference type="EMBL" id="ANY83975.1"/>
    </source>
</evidence>
<keyword evidence="1" id="KW-0472">Membrane</keyword>
<dbReference type="PANTHER" id="PTHR43081">
    <property type="entry name" value="ADENYLATE CYCLASE, TERMINAL-DIFFERENTIATION SPECIFIC-RELATED"/>
    <property type="match status" value="1"/>
</dbReference>
<dbReference type="EMBL" id="CP016619">
    <property type="protein sequence ID" value="ANY83975.1"/>
    <property type="molecule type" value="Genomic_DNA"/>
</dbReference>
<dbReference type="InterPro" id="IPR050697">
    <property type="entry name" value="Adenylyl/Guanylyl_Cyclase_3/4"/>
</dbReference>
<feature type="transmembrane region" description="Helical" evidence="1">
    <location>
        <begin position="144"/>
        <end position="165"/>
    </location>
</feature>
<sequence length="430" mass="46159">MTGGADNPAQRLLHQAEVAAERQTGILRIAIGAGLLVTLELVALHVPRGAIATLREIDAARITVIGLALVGVFSLVCLRRGYPVQRLSYVTATADALLILGNLSFSLFAFGIPGNFFSLFPGIWIVPIALAATALRYRPALQIYVAILYVFGLTALMLLAGIIPVDQRPAVLAQLSMGFGLPPNAIRLVMIAIAATVLVVVASRGRQLLQEAVRETTVRLDLTRFLPQELAPVLTDPAFSELRTGRRQTVALLFVDVRGSTAMAEHLDSARFATFMSAFRRRVMDAADRHGGVVDKFIGDGALIVFGLPYPSPEDAARALACARTLDGLIARWNAKRQFDPPVTVGIGVHVGEVFCGVVGDARRLEFTVMGDPVNVAARLQEATKEHGMPILASDAIVRAASEEGLWREVVRAPLRGRREALGLMAPLAS</sequence>
<name>A0A1B2EVH6_9HYPH</name>
<dbReference type="GO" id="GO:0009190">
    <property type="term" value="P:cyclic nucleotide biosynthetic process"/>
    <property type="evidence" value="ECO:0007669"/>
    <property type="project" value="InterPro"/>
</dbReference>
<dbReference type="PROSITE" id="PS50125">
    <property type="entry name" value="GUANYLATE_CYCLASE_2"/>
    <property type="match status" value="1"/>
</dbReference>
<reference evidence="3" key="1">
    <citation type="submission" date="2016-07" db="EMBL/GenBank/DDBJ databases">
        <title>Microvirga ossetica sp. nov. a new species of rhizobia isolated from root nodules of the legume species Vicia alpestris Steven originated from North Ossetia region in the Caucasus.</title>
        <authorList>
            <person name="Safronova V.I."/>
            <person name="Kuznetsova I.G."/>
            <person name="Sazanova A.L."/>
            <person name="Belimov A."/>
            <person name="Andronov E."/>
            <person name="Osledkin Y.S."/>
            <person name="Onishchuk O.P."/>
            <person name="Kurchak O.N."/>
            <person name="Shaposhnikov A.I."/>
            <person name="Willems A."/>
            <person name="Tikhonovich I.A."/>
        </authorList>
    </citation>
    <scope>NUCLEOTIDE SEQUENCE [LARGE SCALE GENOMIC DNA]</scope>
    <source>
        <strain evidence="3">V5/3M</strain>
        <plasmid evidence="3">unnamed2</plasmid>
    </source>
</reference>
<evidence type="ECO:0000256" key="1">
    <source>
        <dbReference type="SAM" id="Phobius"/>
    </source>
</evidence>
<dbReference type="Pfam" id="PF00211">
    <property type="entry name" value="Guanylate_cyc"/>
    <property type="match status" value="1"/>
</dbReference>
<accession>A0A1B2EVH6</accession>
<geneLocation type="plasmid" evidence="3">
    <name>unnamed2</name>
</geneLocation>
<organism evidence="3">
    <name type="scientific">Microvirga ossetica</name>
    <dbReference type="NCBI Taxonomy" id="1882682"/>
    <lineage>
        <taxon>Bacteria</taxon>
        <taxon>Pseudomonadati</taxon>
        <taxon>Pseudomonadota</taxon>
        <taxon>Alphaproteobacteria</taxon>
        <taxon>Hyphomicrobiales</taxon>
        <taxon>Methylobacteriaceae</taxon>
        <taxon>Microvirga</taxon>
    </lineage>
</organism>
<feature type="transmembrane region" description="Helical" evidence="1">
    <location>
        <begin position="26"/>
        <end position="47"/>
    </location>
</feature>
<feature type="transmembrane region" description="Helical" evidence="1">
    <location>
        <begin position="116"/>
        <end position="137"/>
    </location>
</feature>
<dbReference type="GO" id="GO:0004016">
    <property type="term" value="F:adenylate cyclase activity"/>
    <property type="evidence" value="ECO:0007669"/>
    <property type="project" value="UniProtKB-ARBA"/>
</dbReference>
<dbReference type="InterPro" id="IPR001054">
    <property type="entry name" value="A/G_cyclase"/>
</dbReference>
<dbReference type="SMART" id="SM00044">
    <property type="entry name" value="CYCc"/>
    <property type="match status" value="1"/>
</dbReference>
<feature type="transmembrane region" description="Helical" evidence="1">
    <location>
        <begin position="90"/>
        <end position="110"/>
    </location>
</feature>
<feature type="transmembrane region" description="Helical" evidence="1">
    <location>
        <begin position="185"/>
        <end position="202"/>
    </location>
</feature>
<evidence type="ECO:0000259" key="2">
    <source>
        <dbReference type="PROSITE" id="PS50125"/>
    </source>
</evidence>
<dbReference type="PANTHER" id="PTHR43081:SF1">
    <property type="entry name" value="ADENYLATE CYCLASE, TERMINAL-DIFFERENTIATION SPECIFIC"/>
    <property type="match status" value="1"/>
</dbReference>
<feature type="domain" description="Guanylate cyclase" evidence="2">
    <location>
        <begin position="251"/>
        <end position="381"/>
    </location>
</feature>
<dbReference type="GO" id="GO:0035556">
    <property type="term" value="P:intracellular signal transduction"/>
    <property type="evidence" value="ECO:0007669"/>
    <property type="project" value="InterPro"/>
</dbReference>
<keyword evidence="3" id="KW-0614">Plasmid</keyword>
<dbReference type="SUPFAM" id="SSF55073">
    <property type="entry name" value="Nucleotide cyclase"/>
    <property type="match status" value="1"/>
</dbReference>
<keyword evidence="1" id="KW-1133">Transmembrane helix</keyword>
<dbReference type="CDD" id="cd07302">
    <property type="entry name" value="CHD"/>
    <property type="match status" value="1"/>
</dbReference>
<protein>
    <recommendedName>
        <fullName evidence="2">Guanylate cyclase domain-containing protein</fullName>
    </recommendedName>
</protein>
<dbReference type="AlphaFoldDB" id="A0A1B2EVH6"/>